<evidence type="ECO:0000313" key="3">
    <source>
        <dbReference type="Proteomes" id="UP000177263"/>
    </source>
</evidence>
<feature type="transmembrane region" description="Helical" evidence="1">
    <location>
        <begin position="51"/>
        <end position="67"/>
    </location>
</feature>
<proteinExistence type="predicted"/>
<feature type="transmembrane region" description="Helical" evidence="1">
    <location>
        <begin position="119"/>
        <end position="140"/>
    </location>
</feature>
<protein>
    <submittedName>
        <fullName evidence="2">Uncharacterized protein</fullName>
    </submittedName>
</protein>
<gene>
    <name evidence="2" type="ORF">A2801_04415</name>
</gene>
<keyword evidence="1" id="KW-1133">Transmembrane helix</keyword>
<organism evidence="2 3">
    <name type="scientific">Candidatus Woesebacteria bacterium RIFCSPHIGHO2_01_FULL_41_10</name>
    <dbReference type="NCBI Taxonomy" id="1802500"/>
    <lineage>
        <taxon>Bacteria</taxon>
        <taxon>Candidatus Woeseibacteriota</taxon>
    </lineage>
</organism>
<dbReference type="EMBL" id="MGGM01000033">
    <property type="protein sequence ID" value="OGM28239.1"/>
    <property type="molecule type" value="Genomic_DNA"/>
</dbReference>
<name>A0A1F7YMX1_9BACT</name>
<comment type="caution">
    <text evidence="2">The sequence shown here is derived from an EMBL/GenBank/DDBJ whole genome shotgun (WGS) entry which is preliminary data.</text>
</comment>
<dbReference type="AlphaFoldDB" id="A0A1F7YMX1"/>
<evidence type="ECO:0000313" key="2">
    <source>
        <dbReference type="EMBL" id="OGM28239.1"/>
    </source>
</evidence>
<keyword evidence="1" id="KW-0472">Membrane</keyword>
<feature type="transmembrane region" description="Helical" evidence="1">
    <location>
        <begin position="26"/>
        <end position="44"/>
    </location>
</feature>
<dbReference type="Proteomes" id="UP000177263">
    <property type="component" value="Unassembled WGS sequence"/>
</dbReference>
<dbReference type="STRING" id="1802500.A2801_04415"/>
<accession>A0A1F7YMX1</accession>
<keyword evidence="1" id="KW-0812">Transmembrane</keyword>
<sequence>MSQPQIRKSFSSNTISVLFVKRKQVFLGRIFLVLLGVFVLYFWLQLNRLDSLFILLYIGLLGLFFSMNNPYGFIHNISLPFLFLPYIILPALINQTGLVIVLCGLLLATVFYLKNKKKINAFVQIALLAPTTIFIVIFLLTT</sequence>
<evidence type="ECO:0000256" key="1">
    <source>
        <dbReference type="SAM" id="Phobius"/>
    </source>
</evidence>
<reference evidence="2 3" key="1">
    <citation type="journal article" date="2016" name="Nat. Commun.">
        <title>Thousands of microbial genomes shed light on interconnected biogeochemical processes in an aquifer system.</title>
        <authorList>
            <person name="Anantharaman K."/>
            <person name="Brown C.T."/>
            <person name="Hug L.A."/>
            <person name="Sharon I."/>
            <person name="Castelle C.J."/>
            <person name="Probst A.J."/>
            <person name="Thomas B.C."/>
            <person name="Singh A."/>
            <person name="Wilkins M.J."/>
            <person name="Karaoz U."/>
            <person name="Brodie E.L."/>
            <person name="Williams K.H."/>
            <person name="Hubbard S.S."/>
            <person name="Banfield J.F."/>
        </authorList>
    </citation>
    <scope>NUCLEOTIDE SEQUENCE [LARGE SCALE GENOMIC DNA]</scope>
</reference>
<feature type="transmembrane region" description="Helical" evidence="1">
    <location>
        <begin position="87"/>
        <end position="112"/>
    </location>
</feature>